<dbReference type="InterPro" id="IPR010572">
    <property type="entry name" value="Tail_dom"/>
</dbReference>
<name>A0A391PHH4_9FIRM</name>
<evidence type="ECO:0000313" key="4">
    <source>
        <dbReference type="Proteomes" id="UP000265643"/>
    </source>
</evidence>
<organism evidence="3 4">
    <name type="scientific">Mediterraneibacter butyricigenes</name>
    <dbReference type="NCBI Taxonomy" id="2316025"/>
    <lineage>
        <taxon>Bacteria</taxon>
        <taxon>Bacillati</taxon>
        <taxon>Bacillota</taxon>
        <taxon>Clostridia</taxon>
        <taxon>Lachnospirales</taxon>
        <taxon>Lachnospiraceae</taxon>
        <taxon>Mediterraneibacter</taxon>
    </lineage>
</organism>
<sequence length="1016" mass="110572">MESIRITILSTHDVVCARMDNEAPDALHYYDDELHSYLEGTANTFSFKAPADHEDAQYLTVGNKLAFQKDGRDYYLNIVQSTQDEEIVDVMAYSLSFELLNEENTAYKAPKAMSFAEYLAVFDWEKTVTLGINEVSDKRISHEWTGSDTILARIFSLANVFSAEAEFVPVLNPDFSLQKIVLNVYKQHSDTVQGIGQNRTDERLRYGVNIEGITKTSDITELFTAIRPFGRDNLTVTSLAKTEYDENGNVEYMTAAGNRNILAPQARDRFPSNLLSSANDRYIAKVWNYDTDNVNTLYGQALAELKKGCVPKLSYEVEGYVDAHVGDTFTIIDEEFNPPLYLQARVKEQVESLTDETKNKTTFSNYEELQSQMDPELLQQVNNLIAANRVYTCSVISSNGIVFKNGEGSTTLIAVVKNGGLNIADQFNIQWYKDGEELSLGAEVTVNAADVPDKVTYRFEATDSGGIFRGQYEVTVSNVNDGEKGADGEPGKAGEDGVSPIIKVNPDTSLTITDKNGEQTTPTLKGEDGTRGSEWYAGDKLLGTSTDGMIFPESGISDARVNDRYVNPFTGNLYACVRAGAADVAKWAYIGNIKGPKGDPGEKGDAGKIEVSDTEPAEKTEGMLWKHTGTVEGLIQNATYRWDGSVWQLYKFVAENIEVSQLSAITADLGIVNAGQINGVEINGSVFNNKFHQEDERYVFEGLTKIENGVLSIETEEYAINDEMPSLTDITTIELNPSLREIAITNSDGTMSTLGNDGLAVGAQTSMQDIIPAGTSVGRGEILLQDSDKVKVSITPTSFNNKVNKSGAVMNSDVTINPRGSAGDNGHLKFPSGNNGLTGYIGSCNNTLRMYGFNSSGTYKDAYLQLTDGSFYVTGGIKAKGGDVTNSSGQTLGGAHYRLPKFYSKSGTNVSLANGSFSNVASYNVPSNGYALVSLGGLFSGMGTSSVVRRIAGLLLNGAEYMNFETTTGSTARLWSSGCIAIPVSKNNTITGRFYQNSGAAKTLEQWKFSVIFFSS</sequence>
<protein>
    <recommendedName>
        <fullName evidence="2">Tail spike domain-containing protein</fullName>
    </recommendedName>
</protein>
<dbReference type="Pfam" id="PF06605">
    <property type="entry name" value="Prophage_tail"/>
    <property type="match status" value="1"/>
</dbReference>
<feature type="domain" description="Tail spike" evidence="2">
    <location>
        <begin position="124"/>
        <end position="367"/>
    </location>
</feature>
<evidence type="ECO:0000256" key="1">
    <source>
        <dbReference type="SAM" id="MobiDB-lite"/>
    </source>
</evidence>
<dbReference type="Proteomes" id="UP000265643">
    <property type="component" value="Unassembled WGS sequence"/>
</dbReference>
<feature type="region of interest" description="Disordered" evidence="1">
    <location>
        <begin position="597"/>
        <end position="618"/>
    </location>
</feature>
<reference evidence="4" key="1">
    <citation type="submission" date="2018-09" db="EMBL/GenBank/DDBJ databases">
        <title>Draft Genome Sequence of Mediterraneibacter sp. KCTC 15684.</title>
        <authorList>
            <person name="Kim J.S."/>
            <person name="Han K.I."/>
            <person name="Suh M.K."/>
            <person name="Lee K.C."/>
            <person name="Eom M.K."/>
            <person name="Lee J.H."/>
            <person name="Park S.H."/>
            <person name="Kang S.W."/>
            <person name="Park J.E."/>
            <person name="Oh B.S."/>
            <person name="Yu S.Y."/>
            <person name="Choi S.H."/>
            <person name="Lee D.H."/>
            <person name="Yoon H."/>
            <person name="Kim B."/>
            <person name="Yang S.J."/>
            <person name="Lee J.S."/>
        </authorList>
    </citation>
    <scope>NUCLEOTIDE SEQUENCE [LARGE SCALE GENOMIC DNA]</scope>
    <source>
        <strain evidence="4">KCTC 15684</strain>
    </source>
</reference>
<dbReference type="RefSeq" id="WP_119297414.1">
    <property type="nucleotide sequence ID" value="NZ_BHGK01000001.1"/>
</dbReference>
<comment type="caution">
    <text evidence="3">The sequence shown here is derived from an EMBL/GenBank/DDBJ whole genome shotgun (WGS) entry which is preliminary data.</text>
</comment>
<dbReference type="EMBL" id="BHGK01000001">
    <property type="protein sequence ID" value="GCA66002.1"/>
    <property type="molecule type" value="Genomic_DNA"/>
</dbReference>
<accession>A0A391PHH4</accession>
<dbReference type="InterPro" id="IPR007119">
    <property type="entry name" value="Phage_tail_spike_N"/>
</dbReference>
<dbReference type="NCBIfam" id="TIGR01665">
    <property type="entry name" value="put_anti_recept"/>
    <property type="match status" value="1"/>
</dbReference>
<feature type="region of interest" description="Disordered" evidence="1">
    <location>
        <begin position="509"/>
        <end position="532"/>
    </location>
</feature>
<evidence type="ECO:0000313" key="3">
    <source>
        <dbReference type="EMBL" id="GCA66002.1"/>
    </source>
</evidence>
<feature type="compositionally biased region" description="Polar residues" evidence="1">
    <location>
        <begin position="509"/>
        <end position="523"/>
    </location>
</feature>
<evidence type="ECO:0000259" key="2">
    <source>
        <dbReference type="Pfam" id="PF06605"/>
    </source>
</evidence>
<keyword evidence="4" id="KW-1185">Reference proteome</keyword>
<proteinExistence type="predicted"/>
<gene>
    <name evidence="3" type="ORF">KGMB01110_04380</name>
</gene>
<dbReference type="AlphaFoldDB" id="A0A391PHH4"/>